<dbReference type="SUPFAM" id="SSF57701">
    <property type="entry name" value="Zn2/Cys6 DNA-binding domain"/>
    <property type="match status" value="1"/>
</dbReference>
<evidence type="ECO:0000313" key="5">
    <source>
        <dbReference type="EMBL" id="CEO56757.1"/>
    </source>
</evidence>
<accession>A0A0B7KMW6</accession>
<dbReference type="InterPro" id="IPR001138">
    <property type="entry name" value="Zn2Cys6_DnaBD"/>
</dbReference>
<dbReference type="PANTHER" id="PTHR37534:SF43">
    <property type="entry name" value="FINGER DOMAIN PROTEIN, PUTATIVE (AFU_ORTHOLOGUE AFUA_1G01850)-RELATED"/>
    <property type="match status" value="1"/>
</dbReference>
<dbReference type="GO" id="GO:0045944">
    <property type="term" value="P:positive regulation of transcription by RNA polymerase II"/>
    <property type="evidence" value="ECO:0007669"/>
    <property type="project" value="TreeGrafter"/>
</dbReference>
<gene>
    <name evidence="5" type="ORF">BN869_000012815_1</name>
</gene>
<dbReference type="Pfam" id="PF00172">
    <property type="entry name" value="Zn_clus"/>
    <property type="match status" value="1"/>
</dbReference>
<dbReference type="GO" id="GO:0008270">
    <property type="term" value="F:zinc ion binding"/>
    <property type="evidence" value="ECO:0007669"/>
    <property type="project" value="InterPro"/>
</dbReference>
<dbReference type="GO" id="GO:0000976">
    <property type="term" value="F:transcription cis-regulatory region binding"/>
    <property type="evidence" value="ECO:0007669"/>
    <property type="project" value="TreeGrafter"/>
</dbReference>
<dbReference type="CDD" id="cd00067">
    <property type="entry name" value="GAL4"/>
    <property type="match status" value="1"/>
</dbReference>
<dbReference type="InterPro" id="IPR036864">
    <property type="entry name" value="Zn2-C6_fun-type_DNA-bd_sf"/>
</dbReference>
<keyword evidence="2" id="KW-0539">Nucleus</keyword>
<reference evidence="5" key="1">
    <citation type="submission" date="2015-01" db="EMBL/GenBank/DDBJ databases">
        <authorList>
            <person name="Durling Mikael"/>
        </authorList>
    </citation>
    <scope>NUCLEOTIDE SEQUENCE</scope>
</reference>
<feature type="compositionally biased region" description="Low complexity" evidence="3">
    <location>
        <begin position="139"/>
        <end position="152"/>
    </location>
</feature>
<dbReference type="PROSITE" id="PS50048">
    <property type="entry name" value="ZN2_CY6_FUNGAL_2"/>
    <property type="match status" value="1"/>
</dbReference>
<dbReference type="EMBL" id="CDPU01000074">
    <property type="protein sequence ID" value="CEO56757.1"/>
    <property type="molecule type" value="Genomic_DNA"/>
</dbReference>
<protein>
    <recommendedName>
        <fullName evidence="4">Zn(2)-C6 fungal-type domain-containing protein</fullName>
    </recommendedName>
</protein>
<dbReference type="Gene3D" id="4.10.240.10">
    <property type="entry name" value="Zn(2)-C6 fungal-type DNA-binding domain"/>
    <property type="match status" value="1"/>
</dbReference>
<evidence type="ECO:0000259" key="4">
    <source>
        <dbReference type="PROSITE" id="PS50048"/>
    </source>
</evidence>
<dbReference type="InterPro" id="IPR021858">
    <property type="entry name" value="Fun_TF"/>
</dbReference>
<evidence type="ECO:0000256" key="2">
    <source>
        <dbReference type="ARBA" id="ARBA00023242"/>
    </source>
</evidence>
<dbReference type="PANTHER" id="PTHR37534">
    <property type="entry name" value="TRANSCRIPTIONAL ACTIVATOR PROTEIN UGA3"/>
    <property type="match status" value="1"/>
</dbReference>
<dbReference type="PROSITE" id="PS00463">
    <property type="entry name" value="ZN2_CY6_FUNGAL_1"/>
    <property type="match status" value="1"/>
</dbReference>
<dbReference type="SMART" id="SM00066">
    <property type="entry name" value="GAL4"/>
    <property type="match status" value="1"/>
</dbReference>
<evidence type="ECO:0000256" key="3">
    <source>
        <dbReference type="SAM" id="MobiDB-lite"/>
    </source>
</evidence>
<proteinExistence type="predicted"/>
<comment type="subcellular location">
    <subcellularLocation>
        <location evidence="1">Nucleus</location>
    </subcellularLocation>
</comment>
<sequence>MSENASYVPPTRSRRGCFTCRRRKKKCDEKKPVCKGCTRNKLECKWPAERMRKPGQGGSEGIDADIISLANSSAGHKALAPRSKGVSVPDTGACGSTINADSSECVLQETDVTRGYLDALSPETILSPLVETETHHGSFSDASKSSTSESVSLLPIEDTGAPQDALDEPGDEHDLAQVDNFDPYISTETCMIASPNLWDALMEPMPPSPTENIPASLSVLPHIDHDSSELLSFYLQKTANSMGNGSTDVNPFVVQLVPLAFQNNLVLRLILAQSAVHRQVSQDRQPSNELAERHYTDSLRLFRALVGVYLSGKHDGILPLAVGSLILSLTEVASGDIHGSTFNHIIAAKSLLKKVLPQRCAGMSLDLQNFLVEYYSHMSALSIIGMAPQIRLNSPMEPEIEAMANKMVEGKYVGQLCGCWLELLLVIPQIFALGESMNESSQDSARPPSPDEITQFALLQARVLAFQPVPTVHPETALAGLVFKQAVLLYLWSILAGPHTVYEGNKMHHNLMKEAVAESLALLGQFPASARVNTSLCWPLAIIGCCISEETQRDNVRNRLQTMLGTMSLGNMRETLVLLEYVWTRPLEDISPWNLSKMMEEKQIWISFA</sequence>
<feature type="domain" description="Zn(2)-C6 fungal-type" evidence="4">
    <location>
        <begin position="16"/>
        <end position="46"/>
    </location>
</feature>
<dbReference type="AlphaFoldDB" id="A0A0B7KMW6"/>
<dbReference type="GO" id="GO:0005634">
    <property type="term" value="C:nucleus"/>
    <property type="evidence" value="ECO:0007669"/>
    <property type="project" value="UniProtKB-SubCell"/>
</dbReference>
<evidence type="ECO:0000256" key="1">
    <source>
        <dbReference type="ARBA" id="ARBA00004123"/>
    </source>
</evidence>
<name>A0A0B7KMW6_BIOOC</name>
<feature type="region of interest" description="Disordered" evidence="3">
    <location>
        <begin position="133"/>
        <end position="152"/>
    </location>
</feature>
<dbReference type="GO" id="GO:0000981">
    <property type="term" value="F:DNA-binding transcription factor activity, RNA polymerase II-specific"/>
    <property type="evidence" value="ECO:0007669"/>
    <property type="project" value="InterPro"/>
</dbReference>
<organism evidence="5">
    <name type="scientific">Bionectria ochroleuca</name>
    <name type="common">Gliocladium roseum</name>
    <dbReference type="NCBI Taxonomy" id="29856"/>
    <lineage>
        <taxon>Eukaryota</taxon>
        <taxon>Fungi</taxon>
        <taxon>Dikarya</taxon>
        <taxon>Ascomycota</taxon>
        <taxon>Pezizomycotina</taxon>
        <taxon>Sordariomycetes</taxon>
        <taxon>Hypocreomycetidae</taxon>
        <taxon>Hypocreales</taxon>
        <taxon>Bionectriaceae</taxon>
        <taxon>Clonostachys</taxon>
    </lineage>
</organism>
<dbReference type="Pfam" id="PF11951">
    <property type="entry name" value="Fungal_trans_2"/>
    <property type="match status" value="1"/>
</dbReference>